<evidence type="ECO:0000256" key="2">
    <source>
        <dbReference type="SAM" id="Phobius"/>
    </source>
</evidence>
<name>A0ABP1NX29_XYLVO</name>
<proteinExistence type="predicted"/>
<feature type="transmembrane region" description="Helical" evidence="2">
    <location>
        <begin position="5"/>
        <end position="32"/>
    </location>
</feature>
<feature type="coiled-coil region" evidence="1">
    <location>
        <begin position="62"/>
        <end position="170"/>
    </location>
</feature>
<sequence length="189" mass="22309">MWFILLAICTFKITCMFIFIVYCVVTFLLIMYNAQTEELKKCIVPQDTNVETELRIESRDSVDELEVLAEKLAEKERALQKSQCKIKNAKKVLCDSENRTSSCRHRYCSLTIELKRDIRKTEDEVRTLQNEISDLSMRREALRGEVLKQQEDYQKMLNNFTEELENKKTLFSSGIEKSRHPRVSYFAFP</sequence>
<keyword evidence="2" id="KW-1133">Transmembrane helix</keyword>
<keyword evidence="2" id="KW-0472">Membrane</keyword>
<accession>A0ABP1NX29</accession>
<dbReference type="EMBL" id="CAXAJV020001294">
    <property type="protein sequence ID" value="CAL7945590.1"/>
    <property type="molecule type" value="Genomic_DNA"/>
</dbReference>
<protein>
    <submittedName>
        <fullName evidence="3">Uncharacterized protein</fullName>
    </submittedName>
</protein>
<gene>
    <name evidence="3" type="ORF">XYLVIOL_LOCUS7303</name>
</gene>
<evidence type="ECO:0000313" key="4">
    <source>
        <dbReference type="Proteomes" id="UP001642520"/>
    </source>
</evidence>
<reference evidence="3 4" key="1">
    <citation type="submission" date="2024-08" db="EMBL/GenBank/DDBJ databases">
        <authorList>
            <person name="Will J Nash"/>
            <person name="Angela Man"/>
            <person name="Seanna McTaggart"/>
            <person name="Kendall Baker"/>
            <person name="Tom Barker"/>
            <person name="Leah Catchpole"/>
            <person name="Alex Durrant"/>
            <person name="Karim Gharbi"/>
            <person name="Naomi Irish"/>
            <person name="Gemy Kaithakottil"/>
            <person name="Debby Ku"/>
            <person name="Aaliyah Providence"/>
            <person name="Felix Shaw"/>
            <person name="David Swarbreck"/>
            <person name="Chris Watkins"/>
            <person name="Ann M. McCartney"/>
            <person name="Giulio Formenti"/>
            <person name="Alice Mouton"/>
            <person name="Noel Vella"/>
            <person name="Bjorn M von Reumont"/>
            <person name="Adriana Vella"/>
            <person name="Wilfried Haerty"/>
        </authorList>
    </citation>
    <scope>NUCLEOTIDE SEQUENCE [LARGE SCALE GENOMIC DNA]</scope>
</reference>
<comment type="caution">
    <text evidence="3">The sequence shown here is derived from an EMBL/GenBank/DDBJ whole genome shotgun (WGS) entry which is preliminary data.</text>
</comment>
<keyword evidence="4" id="KW-1185">Reference proteome</keyword>
<evidence type="ECO:0000313" key="3">
    <source>
        <dbReference type="EMBL" id="CAL7945590.1"/>
    </source>
</evidence>
<evidence type="ECO:0000256" key="1">
    <source>
        <dbReference type="SAM" id="Coils"/>
    </source>
</evidence>
<keyword evidence="1" id="KW-0175">Coiled coil</keyword>
<keyword evidence="2" id="KW-0812">Transmembrane</keyword>
<organism evidence="3 4">
    <name type="scientific">Xylocopa violacea</name>
    <name type="common">Violet carpenter bee</name>
    <name type="synonym">Apis violacea</name>
    <dbReference type="NCBI Taxonomy" id="135666"/>
    <lineage>
        <taxon>Eukaryota</taxon>
        <taxon>Metazoa</taxon>
        <taxon>Ecdysozoa</taxon>
        <taxon>Arthropoda</taxon>
        <taxon>Hexapoda</taxon>
        <taxon>Insecta</taxon>
        <taxon>Pterygota</taxon>
        <taxon>Neoptera</taxon>
        <taxon>Endopterygota</taxon>
        <taxon>Hymenoptera</taxon>
        <taxon>Apocrita</taxon>
        <taxon>Aculeata</taxon>
        <taxon>Apoidea</taxon>
        <taxon>Anthophila</taxon>
        <taxon>Apidae</taxon>
        <taxon>Xylocopa</taxon>
        <taxon>Xylocopa</taxon>
    </lineage>
</organism>
<dbReference type="Proteomes" id="UP001642520">
    <property type="component" value="Unassembled WGS sequence"/>
</dbReference>